<dbReference type="Gene3D" id="2.60.40.10">
    <property type="entry name" value="Immunoglobulins"/>
    <property type="match status" value="1"/>
</dbReference>
<dbReference type="EMBL" id="LN831776">
    <property type="protein sequence ID" value="CQR55238.1"/>
    <property type="molecule type" value="Genomic_DNA"/>
</dbReference>
<evidence type="ECO:0000313" key="2">
    <source>
        <dbReference type="EMBL" id="CQR55238.1"/>
    </source>
</evidence>
<proteinExistence type="predicted"/>
<dbReference type="PROSITE" id="PS50853">
    <property type="entry name" value="FN3"/>
    <property type="match status" value="1"/>
</dbReference>
<dbReference type="HOGENOM" id="CLU_041399_0_0_9"/>
<evidence type="ECO:0000259" key="1">
    <source>
        <dbReference type="PROSITE" id="PS50853"/>
    </source>
</evidence>
<protein>
    <recommendedName>
        <fullName evidence="1">Fibronectin type-III domain-containing protein</fullName>
    </recommendedName>
</protein>
<sequence>MKQWKSIASKLIMVIFVGVLFFSVQTNTYAATVGDKLTAPEAGWTRYDDTNPAIVYTDGYDVSYRWVDANLYNGSASPNSNSAIPSTSKGKVRFKFVGTKFRIIAVGGSNRASNVDIYVDGVKDSFTLNNTSTTNNWQTLAYEVLDLKYGVHEIVMNNFVPSVTTNTPFGLDAIDIDDTGYLINTNLSAPVNLSAAAAIEKINLSWTAVTNATSYNVKRSTTTGGPYETIASSVTNATYSDINVTSDVKYYYVVTAVNAAGESISSNEASAIPLGQPVTGNAILTIYLTNGTEKEYDLSMAEVNAFITWYENKQAGTGKASYVIDKHDNNKGPFTSRKDYVIFDKILTFSVDEYSAK</sequence>
<dbReference type="PATRIC" id="fig|1073571.4.peg.3024"/>
<reference evidence="3" key="1">
    <citation type="submission" date="2015-03" db="EMBL/GenBank/DDBJ databases">
        <authorList>
            <person name="Wibberg D."/>
        </authorList>
    </citation>
    <scope>NUCLEOTIDE SEQUENCE [LARGE SCALE GENOMIC DNA]</scope>
</reference>
<dbReference type="Gene3D" id="2.60.120.260">
    <property type="entry name" value="Galactose-binding domain-like"/>
    <property type="match status" value="1"/>
</dbReference>
<feature type="domain" description="Fibronectin type-III" evidence="1">
    <location>
        <begin position="189"/>
        <end position="277"/>
    </location>
</feature>
<name>A0A0E3WHG3_9BACL</name>
<dbReference type="AlphaFoldDB" id="A0A0E3WHG3"/>
<accession>A0A0E3WHG3</accession>
<dbReference type="RefSeq" id="WP_052741454.1">
    <property type="nucleotide sequence ID" value="NZ_LN831776.1"/>
</dbReference>
<dbReference type="InterPro" id="IPR036116">
    <property type="entry name" value="FN3_sf"/>
</dbReference>
<gene>
    <name evidence="2" type="ORF">PRIO_2834</name>
</gene>
<dbReference type="SUPFAM" id="SSF49265">
    <property type="entry name" value="Fibronectin type III"/>
    <property type="match status" value="1"/>
</dbReference>
<dbReference type="KEGG" id="pri:PRIO_2834"/>
<dbReference type="InterPro" id="IPR013783">
    <property type="entry name" value="Ig-like_fold"/>
</dbReference>
<dbReference type="Proteomes" id="UP000033163">
    <property type="component" value="Chromosome I"/>
</dbReference>
<dbReference type="InterPro" id="IPR003961">
    <property type="entry name" value="FN3_dom"/>
</dbReference>
<organism evidence="2 3">
    <name type="scientific">Paenibacillus riograndensis SBR5</name>
    <dbReference type="NCBI Taxonomy" id="1073571"/>
    <lineage>
        <taxon>Bacteria</taxon>
        <taxon>Bacillati</taxon>
        <taxon>Bacillota</taxon>
        <taxon>Bacilli</taxon>
        <taxon>Bacillales</taxon>
        <taxon>Paenibacillaceae</taxon>
        <taxon>Paenibacillus</taxon>
        <taxon>Paenibacillus sonchi group</taxon>
    </lineage>
</organism>
<evidence type="ECO:0000313" key="3">
    <source>
        <dbReference type="Proteomes" id="UP000033163"/>
    </source>
</evidence>
<dbReference type="SMART" id="SM00060">
    <property type="entry name" value="FN3"/>
    <property type="match status" value="1"/>
</dbReference>
<dbReference type="CDD" id="cd00063">
    <property type="entry name" value="FN3"/>
    <property type="match status" value="1"/>
</dbReference>